<dbReference type="EMBL" id="QJJQ01000003">
    <property type="protein sequence ID" value="PXW88577.1"/>
    <property type="molecule type" value="Genomic_DNA"/>
</dbReference>
<sequence length="1189" mass="137992">MFLKRLETVGFKSFAERTTIEFVPGVTAVVGPNGSGKSNIIDAIRWVLGEQSAKSLRGQKMEDIIFQGSDTRNPLNFAEVSLVLHNEDNELPIDYHEVNVTRRVYRSGESEFFINKQSCRLKDIVDLFMDTGLGRESFSIIGQGRIDEILSSKAEERRAIFEEAAGVLKYKQRKHKAEFKLKETADNLDRVEDIIHEIEQQIEPLQEQAATALKYKEKKGHLEKVEIALLVTEIEHLHTEWQELLHKIEEEKLLEIKEKTAIQEREANVTKDRHYLEELDQQITTLQNKLLTATEQLEKYEGKRNVLIERSKHMQENKQKLVHEQHVLGERLAQTKTSLTTEREQLKHVTETVQQVKTQIKQLENKLFHGLDAVKEEIEDLKSDYIEYLNEQAVLQNELQSTEKQLTQIDGQKQQQSDSHKSFLEEEENFLQEKQQIDEKIQMNHEKVQKQEDYITELKEHLASERNQYDVMQQKLYEGNEHIAKLTSRKEMLVEMKETFQGFFYGVKEILQASKENRLQDIEGAVLDLIQVPTKYMTAVDTILGAQAQYVVVSNDMVARNVIHWLKKENKGRATFLPLQSIETRTIPDHLIRTVEQHEGFLGIAANIVQTDKKYDKVKEHLMGNVIITDTLQHANEIAQKTNRRFRVVTLDGDVVNPGGSMSGGAKKKTNQSLFSREKEITLLEEKLHEFEMRRNDFSTKVNKQREKIMQLEHEVTKAEQDLQQCKNNLEIVQANESELAIKLRRAKDNLTTYHVGMEQLEEDRARYKKQKESIVKRLETMNTKIMNTEQTIERLTYEEQTVKDNEKNTEKQLHELQITVAEREERRKNHLHRIDGLQEQCNQLEAENNEITEQMEEIKQLEQSANREDELGEQIEKYKQLRHDTMMKIEQLRAERKKKMQLTDDEETEIRGLYKNHEKFVQTIQEKEVQANRLDVALENRLSLLQTEYVMTYEKAAEMYDKVENIERAKAEVKTIKRSIDQLGTVNIGAIEEYERIKERYTFLSEQQNDLIAAKNTLHTVIREMDEEMTARFSTMFVQIQSSFTNVFKQLFGGGHAELTLTDPNNLLETGIEIVARPPGKKLRSLGLLSGGERALTAIALLFAILRARPVPFCILDEVDAALDEANVVRFGNYLKTFSEESQFIVITHRKGTMEEADALYGVTMQELGVSRLVSVRLEDTSDLVEST</sequence>
<keyword evidence="3 7" id="KW-0547">Nucleotide-binding</keyword>
<dbReference type="InterPro" id="IPR027417">
    <property type="entry name" value="P-loop_NTPase"/>
</dbReference>
<evidence type="ECO:0000256" key="3">
    <source>
        <dbReference type="ARBA" id="ARBA00022741"/>
    </source>
</evidence>
<comment type="domain">
    <text evidence="7">Contains large globular domains required for ATP hydrolysis at each terminus and a third globular domain forming a flexible hinge near the middle of the molecule. These domains are separated by coiled-coil structures.</text>
</comment>
<keyword evidence="5 7" id="KW-0175">Coiled coil</keyword>
<feature type="coiled-coil region" evidence="7">
    <location>
        <begin position="346"/>
        <end position="412"/>
    </location>
</feature>
<dbReference type="PANTHER" id="PTHR43977">
    <property type="entry name" value="STRUCTURAL MAINTENANCE OF CHROMOSOMES PROTEIN 3"/>
    <property type="match status" value="1"/>
</dbReference>
<dbReference type="InterPro" id="IPR003395">
    <property type="entry name" value="RecF/RecN/SMC_N"/>
</dbReference>
<evidence type="ECO:0000256" key="2">
    <source>
        <dbReference type="ARBA" id="ARBA00022490"/>
    </source>
</evidence>
<dbReference type="PIRSF" id="PIRSF005719">
    <property type="entry name" value="SMC"/>
    <property type="match status" value="1"/>
</dbReference>
<evidence type="ECO:0000256" key="4">
    <source>
        <dbReference type="ARBA" id="ARBA00022840"/>
    </source>
</evidence>
<feature type="binding site" evidence="7">
    <location>
        <begin position="32"/>
        <end position="39"/>
    </location>
    <ligand>
        <name>ATP</name>
        <dbReference type="ChEBI" id="CHEBI:30616"/>
    </ligand>
</feature>
<dbReference type="GO" id="GO:0005694">
    <property type="term" value="C:chromosome"/>
    <property type="evidence" value="ECO:0007669"/>
    <property type="project" value="InterPro"/>
</dbReference>
<dbReference type="Pfam" id="PF06470">
    <property type="entry name" value="SMC_hinge"/>
    <property type="match status" value="1"/>
</dbReference>
<dbReference type="GO" id="GO:0003677">
    <property type="term" value="F:DNA binding"/>
    <property type="evidence" value="ECO:0007669"/>
    <property type="project" value="UniProtKB-UniRule"/>
</dbReference>
<dbReference type="SMART" id="SM00968">
    <property type="entry name" value="SMC_hinge"/>
    <property type="match status" value="1"/>
</dbReference>
<comment type="caution">
    <text evidence="9">The sequence shown here is derived from an EMBL/GenBank/DDBJ whole genome shotgun (WGS) entry which is preliminary data.</text>
</comment>
<protein>
    <recommendedName>
        <fullName evidence="7">Chromosome partition protein Smc</fullName>
    </recommendedName>
</protein>
<dbReference type="GO" id="GO:0005737">
    <property type="term" value="C:cytoplasm"/>
    <property type="evidence" value="ECO:0007669"/>
    <property type="project" value="UniProtKB-SubCell"/>
</dbReference>
<evidence type="ECO:0000256" key="6">
    <source>
        <dbReference type="ARBA" id="ARBA00023125"/>
    </source>
</evidence>
<dbReference type="FunFam" id="3.40.50.300:FF:000984">
    <property type="entry name" value="Chromosome partition protein Smc"/>
    <property type="match status" value="1"/>
</dbReference>
<evidence type="ECO:0000256" key="1">
    <source>
        <dbReference type="ARBA" id="ARBA00004496"/>
    </source>
</evidence>
<dbReference type="InterPro" id="IPR010935">
    <property type="entry name" value="SMC_hinge"/>
</dbReference>
<dbReference type="HAMAP" id="MF_01894">
    <property type="entry name" value="Smc_prok"/>
    <property type="match status" value="1"/>
</dbReference>
<dbReference type="InterPro" id="IPR024704">
    <property type="entry name" value="SMC"/>
</dbReference>
<dbReference type="GO" id="GO:0016887">
    <property type="term" value="F:ATP hydrolysis activity"/>
    <property type="evidence" value="ECO:0007669"/>
    <property type="project" value="InterPro"/>
</dbReference>
<feature type="coiled-coil region" evidence="7">
    <location>
        <begin position="695"/>
        <end position="910"/>
    </location>
</feature>
<dbReference type="Pfam" id="PF02463">
    <property type="entry name" value="SMC_N"/>
    <property type="match status" value="2"/>
</dbReference>
<evidence type="ECO:0000256" key="7">
    <source>
        <dbReference type="HAMAP-Rule" id="MF_01894"/>
    </source>
</evidence>
<evidence type="ECO:0000313" key="10">
    <source>
        <dbReference type="Proteomes" id="UP000247978"/>
    </source>
</evidence>
<dbReference type="AlphaFoldDB" id="A0A2V3W2Q3"/>
<dbReference type="Gene3D" id="3.40.50.300">
    <property type="entry name" value="P-loop containing nucleotide triphosphate hydrolases"/>
    <property type="match status" value="2"/>
</dbReference>
<dbReference type="InterPro" id="IPR011890">
    <property type="entry name" value="SMC_prok"/>
</dbReference>
<dbReference type="Gene3D" id="3.30.70.1620">
    <property type="match status" value="1"/>
</dbReference>
<feature type="coiled-coil region" evidence="7">
    <location>
        <begin position="181"/>
        <end position="208"/>
    </location>
</feature>
<dbReference type="CDD" id="cd03278">
    <property type="entry name" value="ABC_SMC_barmotin"/>
    <property type="match status" value="2"/>
</dbReference>
<dbReference type="SUPFAM" id="SSF52540">
    <property type="entry name" value="P-loop containing nucleoside triphosphate hydrolases"/>
    <property type="match status" value="1"/>
</dbReference>
<feature type="coiled-coil region" evidence="7">
    <location>
        <begin position="448"/>
        <end position="475"/>
    </location>
</feature>
<comment type="subunit">
    <text evidence="7">Homodimer.</text>
</comment>
<evidence type="ECO:0000259" key="8">
    <source>
        <dbReference type="SMART" id="SM00968"/>
    </source>
</evidence>
<dbReference type="GO" id="GO:0006260">
    <property type="term" value="P:DNA replication"/>
    <property type="evidence" value="ECO:0007669"/>
    <property type="project" value="UniProtKB-UniRule"/>
</dbReference>
<dbReference type="NCBIfam" id="TIGR02168">
    <property type="entry name" value="SMC_prok_B"/>
    <property type="match status" value="1"/>
</dbReference>
<dbReference type="GO" id="GO:0030261">
    <property type="term" value="P:chromosome condensation"/>
    <property type="evidence" value="ECO:0007669"/>
    <property type="project" value="InterPro"/>
</dbReference>
<dbReference type="Gene3D" id="1.20.1060.20">
    <property type="match status" value="1"/>
</dbReference>
<dbReference type="OrthoDB" id="9808768at2"/>
<evidence type="ECO:0000313" key="9">
    <source>
        <dbReference type="EMBL" id="PXW88577.1"/>
    </source>
</evidence>
<dbReference type="RefSeq" id="WP_110394418.1">
    <property type="nucleotide sequence ID" value="NZ_JBHUHB010000001.1"/>
</dbReference>
<keyword evidence="10" id="KW-1185">Reference proteome</keyword>
<dbReference type="GO" id="GO:0005524">
    <property type="term" value="F:ATP binding"/>
    <property type="evidence" value="ECO:0007669"/>
    <property type="project" value="UniProtKB-UniRule"/>
</dbReference>
<comment type="similarity">
    <text evidence="7">Belongs to the SMC family.</text>
</comment>
<feature type="coiled-coil region" evidence="7">
    <location>
        <begin position="276"/>
        <end position="317"/>
    </location>
</feature>
<dbReference type="GO" id="GO:0007059">
    <property type="term" value="P:chromosome segregation"/>
    <property type="evidence" value="ECO:0007669"/>
    <property type="project" value="UniProtKB-UniRule"/>
</dbReference>
<reference evidence="9 10" key="1">
    <citation type="submission" date="2018-05" db="EMBL/GenBank/DDBJ databases">
        <title>Genomic Encyclopedia of Type Strains, Phase IV (KMG-IV): sequencing the most valuable type-strain genomes for metagenomic binning, comparative biology and taxonomic classification.</title>
        <authorList>
            <person name="Goeker M."/>
        </authorList>
    </citation>
    <scope>NUCLEOTIDE SEQUENCE [LARGE SCALE GENOMIC DNA]</scope>
    <source>
        <strain evidence="9 10">DSM 28556</strain>
    </source>
</reference>
<gene>
    <name evidence="7" type="primary">smc</name>
    <name evidence="9" type="ORF">DFR56_10382</name>
</gene>
<organism evidence="9 10">
    <name type="scientific">Pseudogracilibacillus auburnensis</name>
    <dbReference type="NCBI Taxonomy" id="1494959"/>
    <lineage>
        <taxon>Bacteria</taxon>
        <taxon>Bacillati</taxon>
        <taxon>Bacillota</taxon>
        <taxon>Bacilli</taxon>
        <taxon>Bacillales</taxon>
        <taxon>Bacillaceae</taxon>
        <taxon>Pseudogracilibacillus</taxon>
    </lineage>
</organism>
<dbReference type="SUPFAM" id="SSF75553">
    <property type="entry name" value="Smc hinge domain"/>
    <property type="match status" value="1"/>
</dbReference>
<dbReference type="Proteomes" id="UP000247978">
    <property type="component" value="Unassembled WGS sequence"/>
</dbReference>
<proteinExistence type="inferred from homology"/>
<comment type="function">
    <text evidence="7">Required for chromosome condensation and partitioning.</text>
</comment>
<accession>A0A2V3W2Q3</accession>
<evidence type="ECO:0000256" key="5">
    <source>
        <dbReference type="ARBA" id="ARBA00023054"/>
    </source>
</evidence>
<name>A0A2V3W2Q3_9BACI</name>
<dbReference type="InterPro" id="IPR036277">
    <property type="entry name" value="SMC_hinge_sf"/>
</dbReference>
<keyword evidence="2 7" id="KW-0963">Cytoplasm</keyword>
<dbReference type="GO" id="GO:0007062">
    <property type="term" value="P:sister chromatid cohesion"/>
    <property type="evidence" value="ECO:0007669"/>
    <property type="project" value="InterPro"/>
</dbReference>
<keyword evidence="6 7" id="KW-0238">DNA-binding</keyword>
<comment type="subcellular location">
    <subcellularLocation>
        <location evidence="1 7">Cytoplasm</location>
    </subcellularLocation>
</comment>
<keyword evidence="4 7" id="KW-0067">ATP-binding</keyword>
<dbReference type="FunFam" id="3.40.50.300:FF:000901">
    <property type="entry name" value="Chromosome partition protein Smc"/>
    <property type="match status" value="1"/>
</dbReference>
<feature type="domain" description="SMC hinge" evidence="8">
    <location>
        <begin position="520"/>
        <end position="639"/>
    </location>
</feature>